<sequence>MKVNIIEGKIKLSLAYRLNWQFIPWESNDVSVLCLWEKRFARLPDFVYQQKRKMNLELLLDLPPSTSALFRHDFDRTMK</sequence>
<dbReference type="Proteomes" id="UP000183832">
    <property type="component" value="Unassembled WGS sequence"/>
</dbReference>
<reference evidence="1 2" key="1">
    <citation type="submission" date="2015-04" db="EMBL/GenBank/DDBJ databases">
        <authorList>
            <person name="Syromyatnikov M.Y."/>
            <person name="Popov V.N."/>
        </authorList>
    </citation>
    <scope>NUCLEOTIDE SEQUENCE [LARGE SCALE GENOMIC DNA]</scope>
</reference>
<accession>A0A1J1IJQ7</accession>
<evidence type="ECO:0000313" key="2">
    <source>
        <dbReference type="Proteomes" id="UP000183832"/>
    </source>
</evidence>
<gene>
    <name evidence="1" type="ORF">CLUMA_CG013739</name>
</gene>
<proteinExistence type="predicted"/>
<protein>
    <submittedName>
        <fullName evidence="1">CLUMA_CG013739, isoform A</fullName>
    </submittedName>
</protein>
<dbReference type="AlphaFoldDB" id="A0A1J1IJQ7"/>
<organism evidence="1 2">
    <name type="scientific">Clunio marinus</name>
    <dbReference type="NCBI Taxonomy" id="568069"/>
    <lineage>
        <taxon>Eukaryota</taxon>
        <taxon>Metazoa</taxon>
        <taxon>Ecdysozoa</taxon>
        <taxon>Arthropoda</taxon>
        <taxon>Hexapoda</taxon>
        <taxon>Insecta</taxon>
        <taxon>Pterygota</taxon>
        <taxon>Neoptera</taxon>
        <taxon>Endopterygota</taxon>
        <taxon>Diptera</taxon>
        <taxon>Nematocera</taxon>
        <taxon>Chironomoidea</taxon>
        <taxon>Chironomidae</taxon>
        <taxon>Clunio</taxon>
    </lineage>
</organism>
<keyword evidence="2" id="KW-1185">Reference proteome</keyword>
<dbReference type="EMBL" id="CVRI01000054">
    <property type="protein sequence ID" value="CRL00477.1"/>
    <property type="molecule type" value="Genomic_DNA"/>
</dbReference>
<name>A0A1J1IJQ7_9DIPT</name>
<evidence type="ECO:0000313" key="1">
    <source>
        <dbReference type="EMBL" id="CRL00477.1"/>
    </source>
</evidence>